<proteinExistence type="predicted"/>
<feature type="region of interest" description="Disordered" evidence="1">
    <location>
        <begin position="1"/>
        <end position="42"/>
    </location>
</feature>
<evidence type="ECO:0000256" key="1">
    <source>
        <dbReference type="SAM" id="MobiDB-lite"/>
    </source>
</evidence>
<keyword evidence="2" id="KW-0969">Cilium</keyword>
<evidence type="ECO:0000313" key="3">
    <source>
        <dbReference type="Proteomes" id="UP000678281"/>
    </source>
</evidence>
<reference evidence="2" key="1">
    <citation type="submission" date="2021-04" db="EMBL/GenBank/DDBJ databases">
        <title>Devosia litorisediminis sp. nov., isolated from a sand dune.</title>
        <authorList>
            <person name="Park S."/>
            <person name="Yoon J.-H."/>
        </authorList>
    </citation>
    <scope>NUCLEOTIDE SEQUENCE</scope>
    <source>
        <strain evidence="2">BSSL-BM10</strain>
    </source>
</reference>
<name>A0A942E4N8_9HYPH</name>
<comment type="caution">
    <text evidence="2">The sequence shown here is derived from an EMBL/GenBank/DDBJ whole genome shotgun (WGS) entry which is preliminary data.</text>
</comment>
<keyword evidence="2" id="KW-0966">Cell projection</keyword>
<organism evidence="2 3">
    <name type="scientific">Devosia litorisediminis</name>
    <dbReference type="NCBI Taxonomy" id="2829817"/>
    <lineage>
        <taxon>Bacteria</taxon>
        <taxon>Pseudomonadati</taxon>
        <taxon>Pseudomonadota</taxon>
        <taxon>Alphaproteobacteria</taxon>
        <taxon>Hyphomicrobiales</taxon>
        <taxon>Devosiaceae</taxon>
        <taxon>Devosia</taxon>
    </lineage>
</organism>
<feature type="compositionally biased region" description="Low complexity" evidence="1">
    <location>
        <begin position="10"/>
        <end position="22"/>
    </location>
</feature>
<protein>
    <submittedName>
        <fullName evidence="2">Flagellar assembly protein FliX</fullName>
    </submittedName>
</protein>
<dbReference type="AlphaFoldDB" id="A0A942E4N8"/>
<dbReference type="Proteomes" id="UP000678281">
    <property type="component" value="Unassembled WGS sequence"/>
</dbReference>
<dbReference type="Pfam" id="PF10768">
    <property type="entry name" value="FliX"/>
    <property type="match status" value="1"/>
</dbReference>
<dbReference type="RefSeq" id="WP_212657484.1">
    <property type="nucleotide sequence ID" value="NZ_JAGXTP010000001.1"/>
</dbReference>
<evidence type="ECO:0000313" key="2">
    <source>
        <dbReference type="EMBL" id="MBS3847895.1"/>
    </source>
</evidence>
<accession>A0A942E4N8</accession>
<keyword evidence="2" id="KW-0282">Flagellum</keyword>
<dbReference type="GO" id="GO:0044781">
    <property type="term" value="P:bacterial-type flagellum organization"/>
    <property type="evidence" value="ECO:0007669"/>
    <property type="project" value="InterPro"/>
</dbReference>
<sequence length="139" mass="14373">MRIDTGNRTSGVGKSGSAGRSGSRTDFAPTGADGPARAAGSAPVAGMTGIDAILALQAVGGPLEGKKKALRRGRSLLDALDDIKADLLIGQVSAERLDNLATMLSEIRERSDPALDGVLDEIDLRVQVELAKFGRYPSA</sequence>
<dbReference type="EMBL" id="JAGXTP010000001">
    <property type="protein sequence ID" value="MBS3847895.1"/>
    <property type="molecule type" value="Genomic_DNA"/>
</dbReference>
<keyword evidence="3" id="KW-1185">Reference proteome</keyword>
<dbReference type="InterPro" id="IPR019704">
    <property type="entry name" value="Flagellar_assmbl_FliX_class2"/>
</dbReference>
<gene>
    <name evidence="2" type="ORF">KD146_04205</name>
</gene>